<dbReference type="GO" id="GO:0005840">
    <property type="term" value="C:ribosome"/>
    <property type="evidence" value="ECO:0007669"/>
    <property type="project" value="UniProtKB-KW"/>
</dbReference>
<keyword evidence="2 5" id="KW-0689">Ribosomal protein</keyword>
<dbReference type="GO" id="GO:0006412">
    <property type="term" value="P:translation"/>
    <property type="evidence" value="ECO:0007669"/>
    <property type="project" value="UniProtKB-UniRule"/>
</dbReference>
<organism evidence="6 7">
    <name type="scientific">Roseimicrobium gellanilyticum</name>
    <dbReference type="NCBI Taxonomy" id="748857"/>
    <lineage>
        <taxon>Bacteria</taxon>
        <taxon>Pseudomonadati</taxon>
        <taxon>Verrucomicrobiota</taxon>
        <taxon>Verrucomicrobiia</taxon>
        <taxon>Verrucomicrobiales</taxon>
        <taxon>Verrucomicrobiaceae</taxon>
        <taxon>Roseimicrobium</taxon>
    </lineage>
</organism>
<dbReference type="Proteomes" id="UP000253426">
    <property type="component" value="Unassembled WGS sequence"/>
</dbReference>
<accession>A0A366HUB0</accession>
<comment type="subunit">
    <text evidence="5">Part of the 50S ribosomal subunit.</text>
</comment>
<dbReference type="RefSeq" id="WP_113956770.1">
    <property type="nucleotide sequence ID" value="NZ_QNRR01000001.1"/>
</dbReference>
<dbReference type="InterPro" id="IPR013005">
    <property type="entry name" value="Ribosomal_uL4-like"/>
</dbReference>
<gene>
    <name evidence="5" type="primary">rplD</name>
    <name evidence="6" type="ORF">DES53_101671</name>
</gene>
<sequence>MSATTLTLDAAKQASINLVEDPAKGLQALHETVVAYRANRRQGTACTKTRNEVAGSGKKLWNQKGTGRARMGSVRSPIWRGGGIVWGPRPRDYSKKIPQKIKSLALRRALTSRIEDGAVLTTANFSIQDGKTKSFIKTLSGLTDAKKVLVLASAFDENTFLSGRNVASVQLLNAADVNAEHLLNFEKIVVVGDALEILAKRTA</sequence>
<evidence type="ECO:0000256" key="2">
    <source>
        <dbReference type="ARBA" id="ARBA00022980"/>
    </source>
</evidence>
<dbReference type="Pfam" id="PF00573">
    <property type="entry name" value="Ribosomal_L4"/>
    <property type="match status" value="1"/>
</dbReference>
<dbReference type="InterPro" id="IPR002136">
    <property type="entry name" value="Ribosomal_uL4"/>
</dbReference>
<evidence type="ECO:0000313" key="7">
    <source>
        <dbReference type="Proteomes" id="UP000253426"/>
    </source>
</evidence>
<dbReference type="GO" id="GO:0019843">
    <property type="term" value="F:rRNA binding"/>
    <property type="evidence" value="ECO:0007669"/>
    <property type="project" value="UniProtKB-UniRule"/>
</dbReference>
<dbReference type="GO" id="GO:1990904">
    <property type="term" value="C:ribonucleoprotein complex"/>
    <property type="evidence" value="ECO:0007669"/>
    <property type="project" value="UniProtKB-KW"/>
</dbReference>
<keyword evidence="5" id="KW-0694">RNA-binding</keyword>
<proteinExistence type="inferred from homology"/>
<comment type="caution">
    <text evidence="6">The sequence shown here is derived from an EMBL/GenBank/DDBJ whole genome shotgun (WGS) entry which is preliminary data.</text>
</comment>
<evidence type="ECO:0000256" key="4">
    <source>
        <dbReference type="ARBA" id="ARBA00035244"/>
    </source>
</evidence>
<keyword evidence="3 5" id="KW-0687">Ribonucleoprotein</keyword>
<keyword evidence="5" id="KW-0699">rRNA-binding</keyword>
<comment type="function">
    <text evidence="5">Forms part of the polypeptide exit tunnel.</text>
</comment>
<evidence type="ECO:0000313" key="6">
    <source>
        <dbReference type="EMBL" id="RBP47871.1"/>
    </source>
</evidence>
<dbReference type="InterPro" id="IPR023574">
    <property type="entry name" value="Ribosomal_uL4_dom_sf"/>
</dbReference>
<dbReference type="AlphaFoldDB" id="A0A366HUB0"/>
<name>A0A366HUB0_9BACT</name>
<dbReference type="Gene3D" id="3.40.1370.10">
    <property type="match status" value="1"/>
</dbReference>
<reference evidence="6 7" key="1">
    <citation type="submission" date="2018-06" db="EMBL/GenBank/DDBJ databases">
        <title>Genomic Encyclopedia of Type Strains, Phase IV (KMG-IV): sequencing the most valuable type-strain genomes for metagenomic binning, comparative biology and taxonomic classification.</title>
        <authorList>
            <person name="Goeker M."/>
        </authorList>
    </citation>
    <scope>NUCLEOTIDE SEQUENCE [LARGE SCALE GENOMIC DNA]</scope>
    <source>
        <strain evidence="6 7">DSM 25532</strain>
    </source>
</reference>
<dbReference type="PANTHER" id="PTHR10746:SF6">
    <property type="entry name" value="LARGE RIBOSOMAL SUBUNIT PROTEIN UL4M"/>
    <property type="match status" value="1"/>
</dbReference>
<evidence type="ECO:0000256" key="1">
    <source>
        <dbReference type="ARBA" id="ARBA00010528"/>
    </source>
</evidence>
<dbReference type="NCBIfam" id="TIGR03953">
    <property type="entry name" value="rplD_bact"/>
    <property type="match status" value="1"/>
</dbReference>
<keyword evidence="7" id="KW-1185">Reference proteome</keyword>
<dbReference type="PANTHER" id="PTHR10746">
    <property type="entry name" value="50S RIBOSOMAL PROTEIN L4"/>
    <property type="match status" value="1"/>
</dbReference>
<comment type="similarity">
    <text evidence="1 5">Belongs to the universal ribosomal protein uL4 family.</text>
</comment>
<evidence type="ECO:0000256" key="3">
    <source>
        <dbReference type="ARBA" id="ARBA00023274"/>
    </source>
</evidence>
<comment type="function">
    <text evidence="5">One of the primary rRNA binding proteins, this protein initially binds near the 5'-end of the 23S rRNA. It is important during the early stages of 50S assembly. It makes multiple contacts with different domains of the 23S rRNA in the assembled 50S subunit and ribosome.</text>
</comment>
<dbReference type="HAMAP" id="MF_01328_B">
    <property type="entry name" value="Ribosomal_uL4_B"/>
    <property type="match status" value="1"/>
</dbReference>
<protein>
    <recommendedName>
        <fullName evidence="4 5">Large ribosomal subunit protein uL4</fullName>
    </recommendedName>
</protein>
<evidence type="ECO:0000256" key="5">
    <source>
        <dbReference type="HAMAP-Rule" id="MF_01328"/>
    </source>
</evidence>
<dbReference type="OrthoDB" id="9803201at2"/>
<dbReference type="GO" id="GO:0003735">
    <property type="term" value="F:structural constituent of ribosome"/>
    <property type="evidence" value="ECO:0007669"/>
    <property type="project" value="InterPro"/>
</dbReference>
<dbReference type="EMBL" id="QNRR01000001">
    <property type="protein sequence ID" value="RBP47871.1"/>
    <property type="molecule type" value="Genomic_DNA"/>
</dbReference>
<dbReference type="SUPFAM" id="SSF52166">
    <property type="entry name" value="Ribosomal protein L4"/>
    <property type="match status" value="1"/>
</dbReference>